<accession>A0A812N5K4</accession>
<dbReference type="EMBL" id="CAJNDS010001913">
    <property type="protein sequence ID" value="CAE7289016.1"/>
    <property type="molecule type" value="Genomic_DNA"/>
</dbReference>
<gene>
    <name evidence="2" type="primary">bath-38</name>
    <name evidence="2" type="ORF">SNAT2548_LOCUS15262</name>
</gene>
<protein>
    <submittedName>
        <fullName evidence="2">Bath-38 protein</fullName>
    </submittedName>
</protein>
<evidence type="ECO:0000313" key="3">
    <source>
        <dbReference type="Proteomes" id="UP000604046"/>
    </source>
</evidence>
<dbReference type="SUPFAM" id="SSF54695">
    <property type="entry name" value="POZ domain"/>
    <property type="match status" value="1"/>
</dbReference>
<proteinExistence type="predicted"/>
<dbReference type="PANTHER" id="PTHR22744">
    <property type="entry name" value="HELIX LOOP HELIX PROTEIN 21-RELATED"/>
    <property type="match status" value="1"/>
</dbReference>
<evidence type="ECO:0000313" key="2">
    <source>
        <dbReference type="EMBL" id="CAE7289016.1"/>
    </source>
</evidence>
<dbReference type="PROSITE" id="PS50097">
    <property type="entry name" value="BTB"/>
    <property type="match status" value="1"/>
</dbReference>
<organism evidence="2 3">
    <name type="scientific">Symbiodinium natans</name>
    <dbReference type="NCBI Taxonomy" id="878477"/>
    <lineage>
        <taxon>Eukaryota</taxon>
        <taxon>Sar</taxon>
        <taxon>Alveolata</taxon>
        <taxon>Dinophyceae</taxon>
        <taxon>Suessiales</taxon>
        <taxon>Symbiodiniaceae</taxon>
        <taxon>Symbiodinium</taxon>
    </lineage>
</organism>
<dbReference type="Proteomes" id="UP000604046">
    <property type="component" value="Unassembled WGS sequence"/>
</dbReference>
<dbReference type="PANTHER" id="PTHR22744:SF17">
    <property type="entry name" value="BTB DOMAIN-CONTAINING PROTEIN"/>
    <property type="match status" value="1"/>
</dbReference>
<dbReference type="CDD" id="cd18186">
    <property type="entry name" value="BTB_POZ_ZBTB_KLHL-like"/>
    <property type="match status" value="1"/>
</dbReference>
<dbReference type="SMART" id="SM00225">
    <property type="entry name" value="BTB"/>
    <property type="match status" value="1"/>
</dbReference>
<dbReference type="Gene3D" id="3.30.710.10">
    <property type="entry name" value="Potassium Channel Kv1.1, Chain A"/>
    <property type="match status" value="1"/>
</dbReference>
<keyword evidence="3" id="KW-1185">Reference proteome</keyword>
<dbReference type="OrthoDB" id="407567at2759"/>
<comment type="caution">
    <text evidence="2">The sequence shown here is derived from an EMBL/GenBank/DDBJ whole genome shotgun (WGS) entry which is preliminary data.</text>
</comment>
<dbReference type="InterPro" id="IPR000210">
    <property type="entry name" value="BTB/POZ_dom"/>
</dbReference>
<dbReference type="InterPro" id="IPR011333">
    <property type="entry name" value="SKP1/BTB/POZ_sf"/>
</dbReference>
<feature type="domain" description="BTB" evidence="1">
    <location>
        <begin position="52"/>
        <end position="119"/>
    </location>
</feature>
<sequence>MVQGIGRSIVESITRPAMSGGKRKFGLPSCARCDGDKYRRSTLDAISSKNVDDIVLTFDEGSLPACSAVLRMCSPVFERMFASQMLEARQKRVAVSVATRDDFQVFYNLLMPGDLRTDEITLHNVDALLILSHYYEVHFVKLACEDFLLQGHVTTERLLQAHKYDLKRQYLRCVKELAKPAKPMTRNEMENISKASPDMLVDLAFEMRVQLNNEY</sequence>
<evidence type="ECO:0000259" key="1">
    <source>
        <dbReference type="PROSITE" id="PS50097"/>
    </source>
</evidence>
<dbReference type="AlphaFoldDB" id="A0A812N5K4"/>
<name>A0A812N5K4_9DINO</name>
<reference evidence="2" key="1">
    <citation type="submission" date="2021-02" db="EMBL/GenBank/DDBJ databases">
        <authorList>
            <person name="Dougan E. K."/>
            <person name="Rhodes N."/>
            <person name="Thang M."/>
            <person name="Chan C."/>
        </authorList>
    </citation>
    <scope>NUCLEOTIDE SEQUENCE</scope>
</reference>
<dbReference type="Pfam" id="PF00651">
    <property type="entry name" value="BTB"/>
    <property type="match status" value="1"/>
</dbReference>